<evidence type="ECO:0000313" key="3">
    <source>
        <dbReference type="Proteomes" id="UP000717585"/>
    </source>
</evidence>
<comment type="caution">
    <text evidence="2">The sequence shown here is derived from an EMBL/GenBank/DDBJ whole genome shotgun (WGS) entry which is preliminary data.</text>
</comment>
<feature type="domain" description="DNA2/NAM7 helicase-like C-terminal" evidence="1">
    <location>
        <begin position="849"/>
        <end position="1048"/>
    </location>
</feature>
<dbReference type="AlphaFoldDB" id="A0A8J6B4V7"/>
<dbReference type="PANTHER" id="PTHR10887">
    <property type="entry name" value="DNA2/NAM7 HELICASE FAMILY"/>
    <property type="match status" value="1"/>
</dbReference>
<dbReference type="SUPFAM" id="SSF52540">
    <property type="entry name" value="P-loop containing nucleoside triphosphate hydrolases"/>
    <property type="match status" value="1"/>
</dbReference>
<accession>A0A8J6B4V7</accession>
<dbReference type="EMBL" id="JAHDYR010000030">
    <property type="protein sequence ID" value="KAG9392927.1"/>
    <property type="molecule type" value="Genomic_DNA"/>
</dbReference>
<sequence length="1120" mass="123666">MSQELSVYDYFDSEPNVGILEGHQSVLILVEKKHPLLKAPKRPKHVVVSDDPTLGIMMRFTGKLIVTTDAFLKVLSPAVMANMQMFEKVKTIVTASSEPVEDDEPETEDDADFFDDKSVSRPCDRVEGTFDELARCAKNIDVIRSRLIALPVSAILEHALQCRMETLPEAPMDKRFKAMQHNSINNVFKGLANSTIGAVGKNVIDNRKFAIKGVQVDRTRMSRERQRREEDISSACIGIVDDHAVNPAVNDGNRDFVSVSTRFTLPKNQLRVSSRHTSFVLVRVDDYNPQTGEATLPKRLRPMWNTKFTRLGYTEKMRQLMDAIAAMERSDPGSVRFGQSVPQDSEDSDEAAIFLNSSSLPINAVDISVHQAIVPAGADLAKFDDHSTHPLKFKEAWMIIPIFMALTDLMEVVRLGKPDIVAPFKADYLGKDRENYPDVKLPPRSIPAEPVDSIKAMFANAFPQPNTEQLLAASRAGMQGISVVSGGAATGKPRAVLSMVSKLLADTKAKQDRVLVLGPNMAAIKELLDELFNAPLRNPQGDVLRVGADYSLSLLGRATAIDTSHAYSCRSSVEYRRLVLSMLQGMNSGRMPRGDSSFILGSPPPLSVFMEANRKEKVDEIISLGRRAALVTDWYPSMPDEVKASHEVQHRVVCVLLDLMKSFWQNADAVIRSIPVSDFTIAHGVWPSSGGIKFATSIANTCHRYADLFGQASYLISDGGKTPLFALSKLAQALAESDAMNMRAWSSRLSPMRIKQVLSDGADLVLSTPSMGLSPQALRAMNVRHVIVLRAELFTETSILTLLDARAHRPKRSERNATPLSSVTLVGDKTMAARNPFIPDILTRAVWADTPVTFLNLQYRMTPMIADLLNSTVYRKTPLHSDLAYTVNNSVREEIAKNMKTNWPQGLGPHTFPGVICLNVPRSEGAEEHVIGKTYCRKAELPPTLDLVKWYFAMSPNNSTVCVWTPHTAQADDIRDAIGSNAEFEAIPDAGNRITVLSGNEIFTRGGVFDFMVMSMVRSNDKLQHDGSMTTPARVSALTSARNGVAFVMDTETFRGDQSGIMQYLKTNGLIFRYKTDLPKDGLPSAKKWMASGAGDLGLFDGDVDEFDLEDNNVGFEDFF</sequence>
<evidence type="ECO:0000313" key="2">
    <source>
        <dbReference type="EMBL" id="KAG9392927.1"/>
    </source>
</evidence>
<gene>
    <name evidence="2" type="ORF">J8273_5739</name>
</gene>
<proteinExistence type="predicted"/>
<dbReference type="InterPro" id="IPR045055">
    <property type="entry name" value="DNA2/NAM7-like"/>
</dbReference>
<dbReference type="Proteomes" id="UP000717585">
    <property type="component" value="Unassembled WGS sequence"/>
</dbReference>
<evidence type="ECO:0000259" key="1">
    <source>
        <dbReference type="Pfam" id="PF13087"/>
    </source>
</evidence>
<dbReference type="Gene3D" id="3.40.50.300">
    <property type="entry name" value="P-loop containing nucleotide triphosphate hydrolases"/>
    <property type="match status" value="2"/>
</dbReference>
<name>A0A8J6B4V7_9EUKA</name>
<organism evidence="2 3">
    <name type="scientific">Carpediemonas membranifera</name>
    <dbReference type="NCBI Taxonomy" id="201153"/>
    <lineage>
        <taxon>Eukaryota</taxon>
        <taxon>Metamonada</taxon>
        <taxon>Carpediemonas-like organisms</taxon>
        <taxon>Carpediemonas</taxon>
    </lineage>
</organism>
<dbReference type="Pfam" id="PF13087">
    <property type="entry name" value="AAA_12"/>
    <property type="match status" value="1"/>
</dbReference>
<reference evidence="2" key="1">
    <citation type="submission" date="2021-05" db="EMBL/GenBank/DDBJ databases">
        <title>A free-living protist that lacks canonical eukaryotic 1 DNA replication and segregation systems.</title>
        <authorList>
            <person name="Salas-Leiva D.E."/>
            <person name="Tromer E.C."/>
            <person name="Curtis B.A."/>
            <person name="Jerlstrom-Hultqvist J."/>
            <person name="Kolisko M."/>
            <person name="Yi Z."/>
            <person name="Salas-Leiva J.S."/>
            <person name="Gallot-Lavallee L."/>
            <person name="Kops G.J.P.L."/>
            <person name="Archibald J.M."/>
            <person name="Simpson A.G.B."/>
            <person name="Roger A.J."/>
        </authorList>
    </citation>
    <scope>NUCLEOTIDE SEQUENCE</scope>
    <source>
        <strain evidence="2">BICM</strain>
    </source>
</reference>
<protein>
    <submittedName>
        <fullName evidence="2">AAA domain</fullName>
    </submittedName>
</protein>
<keyword evidence="3" id="KW-1185">Reference proteome</keyword>
<dbReference type="PANTHER" id="PTHR10887:SF495">
    <property type="entry name" value="HELICASE SENATAXIN ISOFORM X1-RELATED"/>
    <property type="match status" value="1"/>
</dbReference>
<dbReference type="InterPro" id="IPR027417">
    <property type="entry name" value="P-loop_NTPase"/>
</dbReference>
<dbReference type="InterPro" id="IPR041679">
    <property type="entry name" value="DNA2/NAM7-like_C"/>
</dbReference>